<dbReference type="SUPFAM" id="SSF103473">
    <property type="entry name" value="MFS general substrate transporter"/>
    <property type="match status" value="1"/>
</dbReference>
<comment type="caution">
    <text evidence="2">The sequence shown here is derived from an EMBL/GenBank/DDBJ whole genome shotgun (WGS) entry which is preliminary data.</text>
</comment>
<evidence type="ECO:0008006" key="4">
    <source>
        <dbReference type="Google" id="ProtNLM"/>
    </source>
</evidence>
<name>A0ABN3JV83_9ACTN</name>
<dbReference type="EMBL" id="BAAARW010000026">
    <property type="protein sequence ID" value="GAA2441240.1"/>
    <property type="molecule type" value="Genomic_DNA"/>
</dbReference>
<dbReference type="Proteomes" id="UP001501231">
    <property type="component" value="Unassembled WGS sequence"/>
</dbReference>
<proteinExistence type="predicted"/>
<dbReference type="PANTHER" id="PTHR23523:SF2">
    <property type="entry name" value="2-NITROIMIDAZOLE TRANSPORTER"/>
    <property type="match status" value="1"/>
</dbReference>
<dbReference type="InterPro" id="IPR036259">
    <property type="entry name" value="MFS_trans_sf"/>
</dbReference>
<evidence type="ECO:0000313" key="3">
    <source>
        <dbReference type="Proteomes" id="UP001501231"/>
    </source>
</evidence>
<keyword evidence="3" id="KW-1185">Reference proteome</keyword>
<protein>
    <recommendedName>
        <fullName evidence="4">MFS transporter</fullName>
    </recommendedName>
</protein>
<accession>A0ABN3JV83</accession>
<feature type="transmembrane region" description="Helical" evidence="1">
    <location>
        <begin position="66"/>
        <end position="86"/>
    </location>
</feature>
<evidence type="ECO:0000256" key="1">
    <source>
        <dbReference type="SAM" id="Phobius"/>
    </source>
</evidence>
<evidence type="ECO:0000313" key="2">
    <source>
        <dbReference type="EMBL" id="GAA2441240.1"/>
    </source>
</evidence>
<feature type="transmembrane region" description="Helical" evidence="1">
    <location>
        <begin position="35"/>
        <end position="54"/>
    </location>
</feature>
<reference evidence="2 3" key="1">
    <citation type="journal article" date="2019" name="Int. J. Syst. Evol. Microbiol.">
        <title>The Global Catalogue of Microorganisms (GCM) 10K type strain sequencing project: providing services to taxonomists for standard genome sequencing and annotation.</title>
        <authorList>
            <consortium name="The Broad Institute Genomics Platform"/>
            <consortium name="The Broad Institute Genome Sequencing Center for Infectious Disease"/>
            <person name="Wu L."/>
            <person name="Ma J."/>
        </authorList>
    </citation>
    <scope>NUCLEOTIDE SEQUENCE [LARGE SCALE GENOMIC DNA]</scope>
    <source>
        <strain evidence="2 3">JCM 3325</strain>
    </source>
</reference>
<dbReference type="InterPro" id="IPR052524">
    <property type="entry name" value="MFS_Cyanate_Porter"/>
</dbReference>
<keyword evidence="1" id="KW-0812">Transmembrane</keyword>
<keyword evidence="1" id="KW-1133">Transmembrane helix</keyword>
<keyword evidence="1" id="KW-0472">Membrane</keyword>
<sequence>MWILALGIGHGGLFPLVLTLPVVIARNAAEAGQISAMAFFVGYACAALAPVLIGSLRDGLGDFHRAFGLLGGLTALMLLPIVRLYGRHGRVDRP</sequence>
<organism evidence="2 3">
    <name type="scientific">Actinomadura vinacea</name>
    <dbReference type="NCBI Taxonomy" id="115336"/>
    <lineage>
        <taxon>Bacteria</taxon>
        <taxon>Bacillati</taxon>
        <taxon>Actinomycetota</taxon>
        <taxon>Actinomycetes</taxon>
        <taxon>Streptosporangiales</taxon>
        <taxon>Thermomonosporaceae</taxon>
        <taxon>Actinomadura</taxon>
    </lineage>
</organism>
<gene>
    <name evidence="2" type="ORF">GCM10010191_66770</name>
</gene>
<dbReference type="PANTHER" id="PTHR23523">
    <property type="match status" value="1"/>
</dbReference>